<organism evidence="1">
    <name type="scientific">Timema bartmani</name>
    <dbReference type="NCBI Taxonomy" id="61472"/>
    <lineage>
        <taxon>Eukaryota</taxon>
        <taxon>Metazoa</taxon>
        <taxon>Ecdysozoa</taxon>
        <taxon>Arthropoda</taxon>
        <taxon>Hexapoda</taxon>
        <taxon>Insecta</taxon>
        <taxon>Pterygota</taxon>
        <taxon>Neoptera</taxon>
        <taxon>Polyneoptera</taxon>
        <taxon>Phasmatodea</taxon>
        <taxon>Timematodea</taxon>
        <taxon>Timematoidea</taxon>
        <taxon>Timematidae</taxon>
        <taxon>Timema</taxon>
    </lineage>
</organism>
<name>A0A7R9EYD5_9NEOP</name>
<sequence length="289" mass="32767">MELQGQLAEESEKVPENLLIGDPIIIDNIYSGVYVSVQVPSEQPNVNRSQKWKNISLCWYANPAHKISKVKLHEVSNNRDEADGAESEMEDEHLIRLRQVLSATKTTRCGKCRTFSASSSAHQYHKRFVSSTPILQLWHVKDSFQGEIKEPATDNNLKNIKKSKLKTTGGTPIDKSFKQSALVVASDRRFHSIRRSLLCGEEVTQASQPSRASLGLPLAPAPLTPRFYLNRLQYCTYFLDEYVKKNADHLLLGDFTTIHQRQDLSLPTKNKGLIMQPLETSKERSLHRL</sequence>
<accession>A0A7R9EYD5</accession>
<evidence type="ECO:0000313" key="1">
    <source>
        <dbReference type="EMBL" id="CAD7443377.1"/>
    </source>
</evidence>
<protein>
    <submittedName>
        <fullName evidence="1">Uncharacterized protein</fullName>
    </submittedName>
</protein>
<reference evidence="1" key="1">
    <citation type="submission" date="2020-11" db="EMBL/GenBank/DDBJ databases">
        <authorList>
            <person name="Tran Van P."/>
        </authorList>
    </citation>
    <scope>NUCLEOTIDE SEQUENCE</scope>
</reference>
<dbReference type="EMBL" id="OD566112">
    <property type="protein sequence ID" value="CAD7443377.1"/>
    <property type="molecule type" value="Genomic_DNA"/>
</dbReference>
<proteinExistence type="predicted"/>
<dbReference type="AlphaFoldDB" id="A0A7R9EYD5"/>
<gene>
    <name evidence="1" type="ORF">TBIB3V08_LOCUS5785</name>
</gene>